<dbReference type="RefSeq" id="WP_052605073.1">
    <property type="nucleotide sequence ID" value="NZ_JXYS01000029.1"/>
</dbReference>
<dbReference type="InterPro" id="IPR036890">
    <property type="entry name" value="HATPase_C_sf"/>
</dbReference>
<evidence type="ECO:0000256" key="3">
    <source>
        <dbReference type="ARBA" id="ARBA00004236"/>
    </source>
</evidence>
<feature type="region of interest" description="Disordered" evidence="12">
    <location>
        <begin position="507"/>
        <end position="533"/>
    </location>
</feature>
<feature type="transmembrane region" description="Helical" evidence="13">
    <location>
        <begin position="192"/>
        <end position="215"/>
    </location>
</feature>
<dbReference type="FunFam" id="1.10.287.130:FF:000001">
    <property type="entry name" value="Two-component sensor histidine kinase"/>
    <property type="match status" value="1"/>
</dbReference>
<dbReference type="PROSITE" id="PS50109">
    <property type="entry name" value="HIS_KIN"/>
    <property type="match status" value="1"/>
</dbReference>
<dbReference type="InterPro" id="IPR004358">
    <property type="entry name" value="Sig_transdc_His_kin-like_C"/>
</dbReference>
<keyword evidence="10" id="KW-0902">Two-component regulatory system</keyword>
<dbReference type="AlphaFoldDB" id="A0A0D8HIT5"/>
<evidence type="ECO:0000313" key="17">
    <source>
        <dbReference type="Proteomes" id="UP000032360"/>
    </source>
</evidence>
<dbReference type="Proteomes" id="UP000032360">
    <property type="component" value="Unassembled WGS sequence"/>
</dbReference>
<dbReference type="SMART" id="SM00388">
    <property type="entry name" value="HisKA"/>
    <property type="match status" value="1"/>
</dbReference>
<keyword evidence="17" id="KW-1185">Reference proteome</keyword>
<dbReference type="PANTHER" id="PTHR45436">
    <property type="entry name" value="SENSOR HISTIDINE KINASE YKOH"/>
    <property type="match status" value="1"/>
</dbReference>
<sequence length="533" mass="56898">MKDIGLVAVKEILRRRIEATQQSQADARNKKPKSTLKAKLLITVALLVAFGLGIADLATYTALQSFLYQKLDQQLQTTIGSTAQALFESFQGRPGNGSIPAMVPDGSWGEIASGGRIVFSVAFVQPGTLQGSPPKIQLSGSQAIKVNHPTTVTASNGSQIQYRALAITTSVGNVTVILAIPETGLHATLSRLAIVTTLVSLTLLVILIALGFYLIGIGLAPLDRMTETADQISKGDFSRRIEAESRDAEVEKLADALNYMLGTIQAEIEKREASEGRLKRFVADASHELRTPLTSIRGYAELIETGLISKPEDIYSAAERITTESVRMAGLVEDLLLLARLDQARALQKLDVNFSQIVAAVVADAHVVEPNRPLNASIAPDIHVIGDQPRLTQVVSNIMSNLRTHTTENTQAEITLGVTADEQGAPICQLSVRDWGPGLSKEQLDHVFERFYRADPSRTRSQGGAGLGLSLVQSITESHNGKVWITSGGIGKGITIGVELPIANQGPNTAQNHLGSIDSPLSGDPPVSFGSGS</sequence>
<dbReference type="PANTHER" id="PTHR45436:SF5">
    <property type="entry name" value="SENSOR HISTIDINE KINASE TRCS"/>
    <property type="match status" value="1"/>
</dbReference>
<evidence type="ECO:0000256" key="2">
    <source>
        <dbReference type="ARBA" id="ARBA00001968"/>
    </source>
</evidence>
<comment type="cofactor">
    <cofactor evidence="2">
        <name>a divalent metal cation</name>
        <dbReference type="ChEBI" id="CHEBI:60240"/>
    </cofactor>
</comment>
<dbReference type="InterPro" id="IPR005467">
    <property type="entry name" value="His_kinase_dom"/>
</dbReference>
<dbReference type="InterPro" id="IPR036097">
    <property type="entry name" value="HisK_dim/P_sf"/>
</dbReference>
<organism evidence="16 17">
    <name type="scientific">Acidithrix ferrooxidans</name>
    <dbReference type="NCBI Taxonomy" id="1280514"/>
    <lineage>
        <taxon>Bacteria</taxon>
        <taxon>Bacillati</taxon>
        <taxon>Actinomycetota</taxon>
        <taxon>Acidimicrobiia</taxon>
        <taxon>Acidimicrobiales</taxon>
        <taxon>Acidimicrobiaceae</taxon>
        <taxon>Acidithrix</taxon>
    </lineage>
</organism>
<keyword evidence="7 13" id="KW-0812">Transmembrane</keyword>
<dbReference type="PATRIC" id="fig|1280514.3.peg.1731"/>
<protein>
    <recommendedName>
        <fullName evidence="4">histidine kinase</fullName>
        <ecNumber evidence="4">2.7.13.3</ecNumber>
    </recommendedName>
</protein>
<dbReference type="GO" id="GO:0000155">
    <property type="term" value="F:phosphorelay sensor kinase activity"/>
    <property type="evidence" value="ECO:0007669"/>
    <property type="project" value="InterPro"/>
</dbReference>
<accession>A0A0D8HIT5</accession>
<name>A0A0D8HIT5_9ACTN</name>
<comment type="catalytic activity">
    <reaction evidence="1">
        <text>ATP + protein L-histidine = ADP + protein N-phospho-L-histidine.</text>
        <dbReference type="EC" id="2.7.13.3"/>
    </reaction>
</comment>
<comment type="caution">
    <text evidence="16">The sequence shown here is derived from an EMBL/GenBank/DDBJ whole genome shotgun (WGS) entry which is preliminary data.</text>
</comment>
<feature type="transmembrane region" description="Helical" evidence="13">
    <location>
        <begin position="160"/>
        <end position="180"/>
    </location>
</feature>
<dbReference type="PRINTS" id="PR00344">
    <property type="entry name" value="BCTRLSENSOR"/>
</dbReference>
<dbReference type="SMART" id="SM00304">
    <property type="entry name" value="HAMP"/>
    <property type="match status" value="1"/>
</dbReference>
<evidence type="ECO:0000256" key="5">
    <source>
        <dbReference type="ARBA" id="ARBA00022553"/>
    </source>
</evidence>
<keyword evidence="9 13" id="KW-1133">Transmembrane helix</keyword>
<evidence type="ECO:0000256" key="8">
    <source>
        <dbReference type="ARBA" id="ARBA00022777"/>
    </source>
</evidence>
<reference evidence="16 17" key="1">
    <citation type="submission" date="2015-01" db="EMBL/GenBank/DDBJ databases">
        <title>Draft genome of the acidophilic iron oxidizer Acidithrix ferrooxidans strain Py-F3.</title>
        <authorList>
            <person name="Poehlein A."/>
            <person name="Eisen S."/>
            <person name="Schloemann M."/>
            <person name="Johnson B.D."/>
            <person name="Daniel R."/>
            <person name="Muehling M."/>
        </authorList>
    </citation>
    <scope>NUCLEOTIDE SEQUENCE [LARGE SCALE GENOMIC DNA]</scope>
    <source>
        <strain evidence="16 17">Py-F3</strain>
    </source>
</reference>
<dbReference type="Pfam" id="PF00672">
    <property type="entry name" value="HAMP"/>
    <property type="match status" value="1"/>
</dbReference>
<dbReference type="GO" id="GO:0005886">
    <property type="term" value="C:plasma membrane"/>
    <property type="evidence" value="ECO:0007669"/>
    <property type="project" value="UniProtKB-SubCell"/>
</dbReference>
<dbReference type="Pfam" id="PF02518">
    <property type="entry name" value="HATPase_c"/>
    <property type="match status" value="1"/>
</dbReference>
<dbReference type="CDD" id="cd06225">
    <property type="entry name" value="HAMP"/>
    <property type="match status" value="1"/>
</dbReference>
<evidence type="ECO:0000256" key="11">
    <source>
        <dbReference type="ARBA" id="ARBA00023136"/>
    </source>
</evidence>
<evidence type="ECO:0000256" key="13">
    <source>
        <dbReference type="SAM" id="Phobius"/>
    </source>
</evidence>
<dbReference type="InterPro" id="IPR050428">
    <property type="entry name" value="TCS_sensor_his_kinase"/>
</dbReference>
<evidence type="ECO:0000256" key="12">
    <source>
        <dbReference type="SAM" id="MobiDB-lite"/>
    </source>
</evidence>
<dbReference type="Gene3D" id="6.10.340.10">
    <property type="match status" value="1"/>
</dbReference>
<dbReference type="SMART" id="SM00387">
    <property type="entry name" value="HATPase_c"/>
    <property type="match status" value="1"/>
</dbReference>
<dbReference type="SUPFAM" id="SSF55874">
    <property type="entry name" value="ATPase domain of HSP90 chaperone/DNA topoisomerase II/histidine kinase"/>
    <property type="match status" value="1"/>
</dbReference>
<proteinExistence type="predicted"/>
<dbReference type="Gene3D" id="1.10.287.130">
    <property type="match status" value="1"/>
</dbReference>
<evidence type="ECO:0000256" key="9">
    <source>
        <dbReference type="ARBA" id="ARBA00022989"/>
    </source>
</evidence>
<dbReference type="Gene3D" id="3.30.565.10">
    <property type="entry name" value="Histidine kinase-like ATPase, C-terminal domain"/>
    <property type="match status" value="1"/>
</dbReference>
<evidence type="ECO:0000256" key="6">
    <source>
        <dbReference type="ARBA" id="ARBA00022679"/>
    </source>
</evidence>
<keyword evidence="8 16" id="KW-0418">Kinase</keyword>
<dbReference type="Pfam" id="PF00512">
    <property type="entry name" value="HisKA"/>
    <property type="match status" value="1"/>
</dbReference>
<dbReference type="GO" id="GO:0005509">
    <property type="term" value="F:calcium ion binding"/>
    <property type="evidence" value="ECO:0007669"/>
    <property type="project" value="UniProtKB-ARBA"/>
</dbReference>
<evidence type="ECO:0000259" key="15">
    <source>
        <dbReference type="PROSITE" id="PS50885"/>
    </source>
</evidence>
<comment type="subcellular location">
    <subcellularLocation>
        <location evidence="3">Cell membrane</location>
    </subcellularLocation>
</comment>
<dbReference type="FunFam" id="3.30.565.10:FF:000006">
    <property type="entry name" value="Sensor histidine kinase WalK"/>
    <property type="match status" value="1"/>
</dbReference>
<dbReference type="PROSITE" id="PS50885">
    <property type="entry name" value="HAMP"/>
    <property type="match status" value="1"/>
</dbReference>
<dbReference type="InterPro" id="IPR003660">
    <property type="entry name" value="HAMP_dom"/>
</dbReference>
<evidence type="ECO:0000313" key="16">
    <source>
        <dbReference type="EMBL" id="KJF17833.1"/>
    </source>
</evidence>
<evidence type="ECO:0000259" key="14">
    <source>
        <dbReference type="PROSITE" id="PS50109"/>
    </source>
</evidence>
<dbReference type="OrthoDB" id="9786919at2"/>
<dbReference type="InterPro" id="IPR003661">
    <property type="entry name" value="HisK_dim/P_dom"/>
</dbReference>
<dbReference type="CDD" id="cd00075">
    <property type="entry name" value="HATPase"/>
    <property type="match status" value="1"/>
</dbReference>
<dbReference type="CDD" id="cd00082">
    <property type="entry name" value="HisKA"/>
    <property type="match status" value="1"/>
</dbReference>
<feature type="domain" description="Histidine kinase" evidence="14">
    <location>
        <begin position="284"/>
        <end position="504"/>
    </location>
</feature>
<keyword evidence="11 13" id="KW-0472">Membrane</keyword>
<dbReference type="EMBL" id="JXYS01000029">
    <property type="protein sequence ID" value="KJF17833.1"/>
    <property type="molecule type" value="Genomic_DNA"/>
</dbReference>
<keyword evidence="6 16" id="KW-0808">Transferase</keyword>
<dbReference type="STRING" id="1280514.AXFE_13300"/>
<evidence type="ECO:0000256" key="7">
    <source>
        <dbReference type="ARBA" id="ARBA00022692"/>
    </source>
</evidence>
<dbReference type="SUPFAM" id="SSF158472">
    <property type="entry name" value="HAMP domain-like"/>
    <property type="match status" value="1"/>
</dbReference>
<feature type="domain" description="HAMP" evidence="15">
    <location>
        <begin position="216"/>
        <end position="269"/>
    </location>
</feature>
<dbReference type="InterPro" id="IPR003594">
    <property type="entry name" value="HATPase_dom"/>
</dbReference>
<feature type="transmembrane region" description="Helical" evidence="13">
    <location>
        <begin position="40"/>
        <end position="63"/>
    </location>
</feature>
<dbReference type="SUPFAM" id="SSF47384">
    <property type="entry name" value="Homodimeric domain of signal transducing histidine kinase"/>
    <property type="match status" value="1"/>
</dbReference>
<gene>
    <name evidence="16" type="primary">tcrY1</name>
    <name evidence="16" type="ORF">AXFE_13300</name>
</gene>
<evidence type="ECO:0000256" key="1">
    <source>
        <dbReference type="ARBA" id="ARBA00000085"/>
    </source>
</evidence>
<evidence type="ECO:0000256" key="10">
    <source>
        <dbReference type="ARBA" id="ARBA00023012"/>
    </source>
</evidence>
<keyword evidence="5" id="KW-0597">Phosphoprotein</keyword>
<dbReference type="EC" id="2.7.13.3" evidence="4"/>
<evidence type="ECO:0000256" key="4">
    <source>
        <dbReference type="ARBA" id="ARBA00012438"/>
    </source>
</evidence>